<dbReference type="SUPFAM" id="SSF46689">
    <property type="entry name" value="Homeodomain-like"/>
    <property type="match status" value="1"/>
</dbReference>
<reference evidence="3" key="1">
    <citation type="journal article" date="2021" name="Sci. Adv.">
        <title>The American lobster genome reveals insights on longevity, neural, and immune adaptations.</title>
        <authorList>
            <person name="Polinski J.M."/>
            <person name="Zimin A.V."/>
            <person name="Clark K.F."/>
            <person name="Kohn A.B."/>
            <person name="Sadowski N."/>
            <person name="Timp W."/>
            <person name="Ptitsyn A."/>
            <person name="Khanna P."/>
            <person name="Romanova D.Y."/>
            <person name="Williams P."/>
            <person name="Greenwood S.J."/>
            <person name="Moroz L.L."/>
            <person name="Walt D.R."/>
            <person name="Bodnar A.G."/>
        </authorList>
    </citation>
    <scope>NUCLEOTIDE SEQUENCE</scope>
    <source>
        <strain evidence="3">GMGI-L3</strain>
    </source>
</reference>
<feature type="region of interest" description="Disordered" evidence="2">
    <location>
        <begin position="1"/>
        <end position="20"/>
    </location>
</feature>
<feature type="compositionally biased region" description="Basic residues" evidence="2">
    <location>
        <begin position="9"/>
        <end position="18"/>
    </location>
</feature>
<evidence type="ECO:0000256" key="1">
    <source>
        <dbReference type="ARBA" id="ARBA00004123"/>
    </source>
</evidence>
<evidence type="ECO:0000256" key="2">
    <source>
        <dbReference type="SAM" id="MobiDB-lite"/>
    </source>
</evidence>
<accession>A0A8J5KCG2</accession>
<keyword evidence="4" id="KW-1185">Reference proteome</keyword>
<evidence type="ECO:0000313" key="4">
    <source>
        <dbReference type="Proteomes" id="UP000747542"/>
    </source>
</evidence>
<gene>
    <name evidence="3" type="ORF">Hamer_G012387</name>
</gene>
<name>A0A8J5KCG2_HOMAM</name>
<dbReference type="Gene3D" id="1.10.10.10">
    <property type="entry name" value="Winged helix-like DNA-binding domain superfamily/Winged helix DNA-binding domain"/>
    <property type="match status" value="1"/>
</dbReference>
<dbReference type="AlphaFoldDB" id="A0A8J5KCG2"/>
<comment type="subcellular location">
    <subcellularLocation>
        <location evidence="1">Nucleus</location>
    </subcellularLocation>
</comment>
<dbReference type="InterPro" id="IPR009057">
    <property type="entry name" value="Homeodomain-like_sf"/>
</dbReference>
<dbReference type="GO" id="GO:0005634">
    <property type="term" value="C:nucleus"/>
    <property type="evidence" value="ECO:0007669"/>
    <property type="project" value="UniProtKB-SubCell"/>
</dbReference>
<comment type="caution">
    <text evidence="3">The sequence shown here is derived from an EMBL/GenBank/DDBJ whole genome shotgun (WGS) entry which is preliminary data.</text>
</comment>
<evidence type="ECO:0000313" key="3">
    <source>
        <dbReference type="EMBL" id="KAG7170144.1"/>
    </source>
</evidence>
<sequence length="80" mass="9571">MVVEAQPQGHKRLPRTRANRPEVITRRTRIVIYHEAEKGIWEINRLLGISRDTVRLWVKRHQEEDRSHQAPTRRDKSCHA</sequence>
<protein>
    <submittedName>
        <fullName evidence="3">Uncharacterized protein</fullName>
    </submittedName>
</protein>
<organism evidence="3 4">
    <name type="scientific">Homarus americanus</name>
    <name type="common">American lobster</name>
    <dbReference type="NCBI Taxonomy" id="6706"/>
    <lineage>
        <taxon>Eukaryota</taxon>
        <taxon>Metazoa</taxon>
        <taxon>Ecdysozoa</taxon>
        <taxon>Arthropoda</taxon>
        <taxon>Crustacea</taxon>
        <taxon>Multicrustacea</taxon>
        <taxon>Malacostraca</taxon>
        <taxon>Eumalacostraca</taxon>
        <taxon>Eucarida</taxon>
        <taxon>Decapoda</taxon>
        <taxon>Pleocyemata</taxon>
        <taxon>Astacidea</taxon>
        <taxon>Nephropoidea</taxon>
        <taxon>Nephropidae</taxon>
        <taxon>Homarus</taxon>
    </lineage>
</organism>
<dbReference type="Proteomes" id="UP000747542">
    <property type="component" value="Unassembled WGS sequence"/>
</dbReference>
<feature type="region of interest" description="Disordered" evidence="2">
    <location>
        <begin position="61"/>
        <end position="80"/>
    </location>
</feature>
<dbReference type="EMBL" id="JAHLQT010014894">
    <property type="protein sequence ID" value="KAG7170144.1"/>
    <property type="molecule type" value="Genomic_DNA"/>
</dbReference>
<dbReference type="InterPro" id="IPR036388">
    <property type="entry name" value="WH-like_DNA-bd_sf"/>
</dbReference>
<proteinExistence type="predicted"/>